<organism evidence="1 2">
    <name type="scientific">Roseibium aestuarii</name>
    <dbReference type="NCBI Taxonomy" id="2600299"/>
    <lineage>
        <taxon>Bacteria</taxon>
        <taxon>Pseudomonadati</taxon>
        <taxon>Pseudomonadota</taxon>
        <taxon>Alphaproteobacteria</taxon>
        <taxon>Hyphomicrobiales</taxon>
        <taxon>Stappiaceae</taxon>
        <taxon>Roseibium</taxon>
    </lineage>
</organism>
<gene>
    <name evidence="1" type="ORF">ACFSC7_11310</name>
</gene>
<protein>
    <submittedName>
        <fullName evidence="1">Uncharacterized protein</fullName>
    </submittedName>
</protein>
<dbReference type="RefSeq" id="WP_377175629.1">
    <property type="nucleotide sequence ID" value="NZ_JBHUFA010000004.1"/>
</dbReference>
<dbReference type="EMBL" id="JBHUFA010000004">
    <property type="protein sequence ID" value="MFD1696105.1"/>
    <property type="molecule type" value="Genomic_DNA"/>
</dbReference>
<keyword evidence="2" id="KW-1185">Reference proteome</keyword>
<sequence>MLPPGVMPGRASDGVISLVLCTSDGLHTLYLDAEGRQVEDPATPAPEDDRQTKKSICLFGSGLTANLTSGIPPLGHPGPIRSPAARAFAELLLARAQHLPLGARAPPFPLHA</sequence>
<dbReference type="Proteomes" id="UP001597327">
    <property type="component" value="Unassembled WGS sequence"/>
</dbReference>
<accession>A0ABW4JVB3</accession>
<comment type="caution">
    <text evidence="1">The sequence shown here is derived from an EMBL/GenBank/DDBJ whole genome shotgun (WGS) entry which is preliminary data.</text>
</comment>
<evidence type="ECO:0000313" key="2">
    <source>
        <dbReference type="Proteomes" id="UP001597327"/>
    </source>
</evidence>
<name>A0ABW4JVB3_9HYPH</name>
<reference evidence="2" key="1">
    <citation type="journal article" date="2019" name="Int. J. Syst. Evol. Microbiol.">
        <title>The Global Catalogue of Microorganisms (GCM) 10K type strain sequencing project: providing services to taxonomists for standard genome sequencing and annotation.</title>
        <authorList>
            <consortium name="The Broad Institute Genomics Platform"/>
            <consortium name="The Broad Institute Genome Sequencing Center for Infectious Disease"/>
            <person name="Wu L."/>
            <person name="Ma J."/>
        </authorList>
    </citation>
    <scope>NUCLEOTIDE SEQUENCE [LARGE SCALE GENOMIC DNA]</scope>
    <source>
        <strain evidence="2">JCM 3369</strain>
    </source>
</reference>
<proteinExistence type="predicted"/>
<evidence type="ECO:0000313" key="1">
    <source>
        <dbReference type="EMBL" id="MFD1696105.1"/>
    </source>
</evidence>